<accession>A0A0F8VEE8</accession>
<comment type="caution">
    <text evidence="1">The sequence shown here is derived from an EMBL/GenBank/DDBJ whole genome shotgun (WGS) entry which is preliminary data.</text>
</comment>
<gene>
    <name evidence="1" type="ORF">LCGC14_3169540</name>
</gene>
<sequence>MIHSKTGSSVITKKIITIIIKKEYIESKYFFICLYFIPQITEYRIIEITTDMAKISCKNMFRLKNPNDVKVSTKIFIS</sequence>
<proteinExistence type="predicted"/>
<protein>
    <submittedName>
        <fullName evidence="1">Uncharacterized protein</fullName>
    </submittedName>
</protein>
<name>A0A0F8VEE8_9ZZZZ</name>
<reference evidence="1" key="1">
    <citation type="journal article" date="2015" name="Nature">
        <title>Complex archaea that bridge the gap between prokaryotes and eukaryotes.</title>
        <authorList>
            <person name="Spang A."/>
            <person name="Saw J.H."/>
            <person name="Jorgensen S.L."/>
            <person name="Zaremba-Niedzwiedzka K."/>
            <person name="Martijn J."/>
            <person name="Lind A.E."/>
            <person name="van Eijk R."/>
            <person name="Schleper C."/>
            <person name="Guy L."/>
            <person name="Ettema T.J."/>
        </authorList>
    </citation>
    <scope>NUCLEOTIDE SEQUENCE</scope>
</reference>
<dbReference type="EMBL" id="LAZR01070303">
    <property type="protein sequence ID" value="KKK42757.1"/>
    <property type="molecule type" value="Genomic_DNA"/>
</dbReference>
<dbReference type="AlphaFoldDB" id="A0A0F8VEE8"/>
<organism evidence="1">
    <name type="scientific">marine sediment metagenome</name>
    <dbReference type="NCBI Taxonomy" id="412755"/>
    <lineage>
        <taxon>unclassified sequences</taxon>
        <taxon>metagenomes</taxon>
        <taxon>ecological metagenomes</taxon>
    </lineage>
</organism>
<evidence type="ECO:0000313" key="1">
    <source>
        <dbReference type="EMBL" id="KKK42757.1"/>
    </source>
</evidence>